<dbReference type="InterPro" id="IPR051015">
    <property type="entry name" value="EvgA-like"/>
</dbReference>
<dbReference type="PROSITE" id="PS00622">
    <property type="entry name" value="HTH_LUXR_1"/>
    <property type="match status" value="1"/>
</dbReference>
<dbReference type="InterPro" id="IPR000792">
    <property type="entry name" value="Tscrpt_reg_LuxR_C"/>
</dbReference>
<dbReference type="PANTHER" id="PTHR45566">
    <property type="entry name" value="HTH-TYPE TRANSCRIPTIONAL REGULATOR YHJB-RELATED"/>
    <property type="match status" value="1"/>
</dbReference>
<dbReference type="PANTHER" id="PTHR45566:SF1">
    <property type="entry name" value="HTH-TYPE TRANSCRIPTIONAL REGULATOR YHJB-RELATED"/>
    <property type="match status" value="1"/>
</dbReference>
<gene>
    <name evidence="2" type="ORF">NYR54_08375</name>
</gene>
<dbReference type="AlphaFoldDB" id="A0A9X2X8F7"/>
<feature type="domain" description="HTH luxR-type" evidence="1">
    <location>
        <begin position="187"/>
        <end position="252"/>
    </location>
</feature>
<dbReference type="Pfam" id="PF00196">
    <property type="entry name" value="GerE"/>
    <property type="match status" value="1"/>
</dbReference>
<dbReference type="InterPro" id="IPR011006">
    <property type="entry name" value="CheY-like_superfamily"/>
</dbReference>
<dbReference type="EMBL" id="JAODNV010000008">
    <property type="protein sequence ID" value="MCT8990309.1"/>
    <property type="molecule type" value="Genomic_DNA"/>
</dbReference>
<dbReference type="GO" id="GO:0006355">
    <property type="term" value="P:regulation of DNA-templated transcription"/>
    <property type="evidence" value="ECO:0007669"/>
    <property type="project" value="InterPro"/>
</dbReference>
<dbReference type="RefSeq" id="WP_261515171.1">
    <property type="nucleotide sequence ID" value="NZ_JAODNV010000008.1"/>
</dbReference>
<reference evidence="2" key="1">
    <citation type="submission" date="2022-08" db="EMBL/GenBank/DDBJ databases">
        <title>Chelativorans sichuanense sp. nov., a paraffin oil-degrading bacterium isolated from a mixture of oil-based drill cuttings and paddy soil.</title>
        <authorList>
            <person name="Yu J."/>
            <person name="Liu H."/>
            <person name="Chen Q."/>
        </authorList>
    </citation>
    <scope>NUCLEOTIDE SEQUENCE</scope>
    <source>
        <strain evidence="2">SCAU 2101</strain>
    </source>
</reference>
<dbReference type="Gene3D" id="3.40.50.2300">
    <property type="match status" value="1"/>
</dbReference>
<dbReference type="InterPro" id="IPR016032">
    <property type="entry name" value="Sig_transdc_resp-reg_C-effctor"/>
</dbReference>
<dbReference type="SMART" id="SM00421">
    <property type="entry name" value="HTH_LUXR"/>
    <property type="match status" value="1"/>
</dbReference>
<accession>A0A9X2X8F7</accession>
<sequence length="260" mass="28168">MQSALRTSENSVEIGIHAGSINGEHRGENFLTIPDAKVAGKSLLILDARALERECFSQSLASHGIGMKVLAFSSIESWKLEEDLHPPLAAIVVNIGSRKVTDPDMADELVKLKSQARNVPIVLLAENDAIAQVLAALEHGVRGYIPSSVSIDVCVEAINLAIAGGTFVPASSVLAARKLVSSSAEASRPMAGMFTERQEEVVRALRLGKANKIIAYELNLRESTVKVHIRNIMKKLKATNRTEVAYKISKMFPLEDGMQE</sequence>
<organism evidence="2 3">
    <name type="scientific">Chelativorans petroleitrophicus</name>
    <dbReference type="NCBI Taxonomy" id="2975484"/>
    <lineage>
        <taxon>Bacteria</taxon>
        <taxon>Pseudomonadati</taxon>
        <taxon>Pseudomonadota</taxon>
        <taxon>Alphaproteobacteria</taxon>
        <taxon>Hyphomicrobiales</taxon>
        <taxon>Phyllobacteriaceae</taxon>
        <taxon>Chelativorans</taxon>
    </lineage>
</organism>
<name>A0A9X2X8F7_9HYPH</name>
<dbReference type="PROSITE" id="PS50043">
    <property type="entry name" value="HTH_LUXR_2"/>
    <property type="match status" value="1"/>
</dbReference>
<evidence type="ECO:0000313" key="2">
    <source>
        <dbReference type="EMBL" id="MCT8990309.1"/>
    </source>
</evidence>
<proteinExistence type="predicted"/>
<protein>
    <submittedName>
        <fullName evidence="2">Response regulator transcription factor</fullName>
    </submittedName>
</protein>
<dbReference type="CDD" id="cd06170">
    <property type="entry name" value="LuxR_C_like"/>
    <property type="match status" value="1"/>
</dbReference>
<dbReference type="SUPFAM" id="SSF52172">
    <property type="entry name" value="CheY-like"/>
    <property type="match status" value="1"/>
</dbReference>
<dbReference type="GO" id="GO:0003677">
    <property type="term" value="F:DNA binding"/>
    <property type="evidence" value="ECO:0007669"/>
    <property type="project" value="InterPro"/>
</dbReference>
<dbReference type="SUPFAM" id="SSF46894">
    <property type="entry name" value="C-terminal effector domain of the bipartite response regulators"/>
    <property type="match status" value="1"/>
</dbReference>
<dbReference type="Proteomes" id="UP001149009">
    <property type="component" value="Unassembled WGS sequence"/>
</dbReference>
<comment type="caution">
    <text evidence="2">The sequence shown here is derived from an EMBL/GenBank/DDBJ whole genome shotgun (WGS) entry which is preliminary data.</text>
</comment>
<keyword evidence="3" id="KW-1185">Reference proteome</keyword>
<dbReference type="PRINTS" id="PR00038">
    <property type="entry name" value="HTHLUXR"/>
</dbReference>
<evidence type="ECO:0000259" key="1">
    <source>
        <dbReference type="PROSITE" id="PS50043"/>
    </source>
</evidence>
<evidence type="ECO:0000313" key="3">
    <source>
        <dbReference type="Proteomes" id="UP001149009"/>
    </source>
</evidence>